<comment type="caution">
    <text evidence="1">The sequence shown here is derived from an EMBL/GenBank/DDBJ whole genome shotgun (WGS) entry which is preliminary data.</text>
</comment>
<reference evidence="1" key="1">
    <citation type="submission" date="2021-06" db="EMBL/GenBank/DDBJ databases">
        <authorList>
            <person name="Kallberg Y."/>
            <person name="Tangrot J."/>
            <person name="Rosling A."/>
        </authorList>
    </citation>
    <scope>NUCLEOTIDE SEQUENCE</scope>
    <source>
        <strain evidence="1">CL356</strain>
    </source>
</reference>
<gene>
    <name evidence="1" type="ORF">ACOLOM_LOCUS11929</name>
</gene>
<proteinExistence type="predicted"/>
<protein>
    <submittedName>
        <fullName evidence="1">11968_t:CDS:1</fullName>
    </submittedName>
</protein>
<dbReference type="Proteomes" id="UP000789525">
    <property type="component" value="Unassembled WGS sequence"/>
</dbReference>
<accession>A0ACA9QAU4</accession>
<feature type="non-terminal residue" evidence="1">
    <location>
        <position position="1"/>
    </location>
</feature>
<keyword evidence="2" id="KW-1185">Reference proteome</keyword>
<evidence type="ECO:0000313" key="2">
    <source>
        <dbReference type="Proteomes" id="UP000789525"/>
    </source>
</evidence>
<feature type="non-terminal residue" evidence="1">
    <location>
        <position position="165"/>
    </location>
</feature>
<name>A0ACA9QAU4_9GLOM</name>
<evidence type="ECO:0000313" key="1">
    <source>
        <dbReference type="EMBL" id="CAG8736430.1"/>
    </source>
</evidence>
<organism evidence="1 2">
    <name type="scientific">Acaulospora colombiana</name>
    <dbReference type="NCBI Taxonomy" id="27376"/>
    <lineage>
        <taxon>Eukaryota</taxon>
        <taxon>Fungi</taxon>
        <taxon>Fungi incertae sedis</taxon>
        <taxon>Mucoromycota</taxon>
        <taxon>Glomeromycotina</taxon>
        <taxon>Glomeromycetes</taxon>
        <taxon>Diversisporales</taxon>
        <taxon>Acaulosporaceae</taxon>
        <taxon>Acaulospora</taxon>
    </lineage>
</organism>
<dbReference type="EMBL" id="CAJVPT010045546">
    <property type="protein sequence ID" value="CAG8736430.1"/>
    <property type="molecule type" value="Genomic_DNA"/>
</dbReference>
<sequence length="165" mass="17853">ETQDVETSNDPLRVLHVSKRFGSNQAVEDVSFGVERGTICALLGPNGAGKTTTFNMIRGDISPSSGDVLINGMSITRHSAAARVSLGVCPQFTAIDSQLTVREHLQVYGRLKGLHSGDELRQNIEVLLDATMLSIYADRMATTIENAASAEAEIKDTQYAKRMDV</sequence>